<dbReference type="Proteomes" id="UP000594464">
    <property type="component" value="Chromosome"/>
</dbReference>
<evidence type="ECO:0000259" key="15">
    <source>
        <dbReference type="Pfam" id="PF00593"/>
    </source>
</evidence>
<comment type="subcellular location">
    <subcellularLocation>
        <location evidence="1 12">Cell outer membrane</location>
        <topology evidence="1 12">Multi-pass membrane protein</topology>
    </subcellularLocation>
</comment>
<keyword evidence="8" id="KW-0406">Ion transport</keyword>
<dbReference type="InterPro" id="IPR037066">
    <property type="entry name" value="Plug_dom_sf"/>
</dbReference>
<keyword evidence="2 12" id="KW-0813">Transport</keyword>
<dbReference type="Pfam" id="PF00593">
    <property type="entry name" value="TonB_dep_Rec_b-barrel"/>
    <property type="match status" value="1"/>
</dbReference>
<evidence type="ECO:0000256" key="4">
    <source>
        <dbReference type="ARBA" id="ARBA00022496"/>
    </source>
</evidence>
<sequence>MASSSFQRWMTGACLLASLCSESAFAVEKKQVFTLDELQVTAPREIQRGTLTVPSNMDALKKMHRTPGGVAIVPAERLEETFSINFEDTLALVPGVYATKRFAEEVRISIRGSGLERTFHQKGLNALQDGIPFNKADSSGDFQEIDTLVLQRIEVHKGANAMQFGGTTLGGGINMISKTGQSNPGHELRLEMGSDDTFRGHIQSGQIFEKGDLFLSLTGSVSDGFRRHADQDNIKFNTNVGRKLNANAETRFYFTANNINLELPSTATLSNALSNPEDSPAAAFTADQRRDMMSYRVSNKTTFDLGDGTLLDVGAFVNYKDLFHPITAVVGVIDQESVEYGLFAEGSGNYQLAGFENKYRMGLTTHIGRTDAKVWSSNGGQPGRVTGNTDQTTQNIVGYGENHLYIVPDVAFVTGLQYVWANRRVFNKITPSETDSDYYESFNPKIGALYQYSEKVQLFTNVSKSFEPPDFSDLTQGGTVGFSPVEAQKAWTFEVGTRGEHGRFAWDLSLYRAWLEDELLKFTVGGGVPSTTFNAKDTVHQGAEVGWSVLAGENMLYAGDRLEWSNSYTYSDFYFDGDKQYGDNDLPGQPPHFYHTELRYDHPQRWFVNLSVDAASSADVDYTNTTTAPGYAIYGVGAGYDMNDKVSFFFDARNLGDKHYISNFSTAVNATSTSSLYYAGDTRRFFGGVQLKF</sequence>
<dbReference type="PANTHER" id="PTHR32552:SF89">
    <property type="entry name" value="CATECHOLATE SIDEROPHORE RECEPTOR FIU"/>
    <property type="match status" value="1"/>
</dbReference>
<feature type="domain" description="TonB-dependent receptor-like beta-barrel" evidence="15">
    <location>
        <begin position="247"/>
        <end position="655"/>
    </location>
</feature>
<protein>
    <submittedName>
        <fullName evidence="17">TonB-dependent receptor</fullName>
    </submittedName>
</protein>
<evidence type="ECO:0000256" key="10">
    <source>
        <dbReference type="ARBA" id="ARBA00023136"/>
    </source>
</evidence>
<dbReference type="InterPro" id="IPR036942">
    <property type="entry name" value="Beta-barrel_TonB_sf"/>
</dbReference>
<reference evidence="18" key="1">
    <citation type="submission" date="2020-02" db="EMBL/GenBank/DDBJ databases">
        <title>Genomic and physiological characterization of two novel Nitrospinaceae genera.</title>
        <authorList>
            <person name="Mueller A.J."/>
            <person name="Jung M.-Y."/>
            <person name="Strachan C.R."/>
            <person name="Herbold C.W."/>
            <person name="Kirkegaard R.H."/>
            <person name="Daims H."/>
        </authorList>
    </citation>
    <scope>NUCLEOTIDE SEQUENCE [LARGE SCALE GENOMIC DNA]</scope>
</reference>
<dbReference type="AlphaFoldDB" id="A0A7T0C004"/>
<keyword evidence="7" id="KW-0408">Iron</keyword>
<evidence type="ECO:0000256" key="11">
    <source>
        <dbReference type="ARBA" id="ARBA00023237"/>
    </source>
</evidence>
<dbReference type="KEGG" id="nva:G3M78_00860"/>
<dbReference type="PANTHER" id="PTHR32552">
    <property type="entry name" value="FERRICHROME IRON RECEPTOR-RELATED"/>
    <property type="match status" value="1"/>
</dbReference>
<dbReference type="Gene3D" id="2.40.170.20">
    <property type="entry name" value="TonB-dependent receptor, beta-barrel domain"/>
    <property type="match status" value="1"/>
</dbReference>
<keyword evidence="5 12" id="KW-0812">Transmembrane</keyword>
<dbReference type="GO" id="GO:0015344">
    <property type="term" value="F:siderophore uptake transmembrane transporter activity"/>
    <property type="evidence" value="ECO:0007669"/>
    <property type="project" value="TreeGrafter"/>
</dbReference>
<dbReference type="PROSITE" id="PS52016">
    <property type="entry name" value="TONB_DEPENDENT_REC_3"/>
    <property type="match status" value="1"/>
</dbReference>
<evidence type="ECO:0000256" key="5">
    <source>
        <dbReference type="ARBA" id="ARBA00022692"/>
    </source>
</evidence>
<organism evidence="17 18">
    <name type="scientific">Candidatus Nitrohelix vancouverensis</name>
    <dbReference type="NCBI Taxonomy" id="2705534"/>
    <lineage>
        <taxon>Bacteria</taxon>
        <taxon>Pseudomonadati</taxon>
        <taxon>Nitrospinota/Tectimicrobiota group</taxon>
        <taxon>Nitrospinota</taxon>
        <taxon>Nitrospinia</taxon>
        <taxon>Nitrospinales</taxon>
        <taxon>Nitrospinaceae</taxon>
        <taxon>Candidatus Nitrohelix</taxon>
    </lineage>
</organism>
<accession>A0A7T0C004</accession>
<evidence type="ECO:0000313" key="18">
    <source>
        <dbReference type="Proteomes" id="UP000594464"/>
    </source>
</evidence>
<evidence type="ECO:0000256" key="6">
    <source>
        <dbReference type="ARBA" id="ARBA00022729"/>
    </source>
</evidence>
<keyword evidence="10 12" id="KW-0472">Membrane</keyword>
<dbReference type="GO" id="GO:0009279">
    <property type="term" value="C:cell outer membrane"/>
    <property type="evidence" value="ECO:0007669"/>
    <property type="project" value="UniProtKB-SubCell"/>
</dbReference>
<evidence type="ECO:0000256" key="1">
    <source>
        <dbReference type="ARBA" id="ARBA00004571"/>
    </source>
</evidence>
<dbReference type="InterPro" id="IPR039426">
    <property type="entry name" value="TonB-dep_rcpt-like"/>
</dbReference>
<evidence type="ECO:0000256" key="14">
    <source>
        <dbReference type="SAM" id="SignalP"/>
    </source>
</evidence>
<evidence type="ECO:0000256" key="13">
    <source>
        <dbReference type="RuleBase" id="RU003357"/>
    </source>
</evidence>
<feature type="domain" description="TonB-dependent receptor plug" evidence="16">
    <location>
        <begin position="65"/>
        <end position="171"/>
    </location>
</feature>
<dbReference type="Gene3D" id="2.170.130.10">
    <property type="entry name" value="TonB-dependent receptor, plug domain"/>
    <property type="match status" value="1"/>
</dbReference>
<gene>
    <name evidence="17" type="ORF">G3M78_00860</name>
</gene>
<comment type="similarity">
    <text evidence="12 13">Belongs to the TonB-dependent receptor family.</text>
</comment>
<keyword evidence="11 12" id="KW-0998">Cell outer membrane</keyword>
<dbReference type="SUPFAM" id="SSF56935">
    <property type="entry name" value="Porins"/>
    <property type="match status" value="1"/>
</dbReference>
<evidence type="ECO:0000256" key="8">
    <source>
        <dbReference type="ARBA" id="ARBA00023065"/>
    </source>
</evidence>
<proteinExistence type="inferred from homology"/>
<keyword evidence="3 12" id="KW-1134">Transmembrane beta strand</keyword>
<feature type="signal peptide" evidence="14">
    <location>
        <begin position="1"/>
        <end position="26"/>
    </location>
</feature>
<dbReference type="Pfam" id="PF07715">
    <property type="entry name" value="Plug"/>
    <property type="match status" value="1"/>
</dbReference>
<name>A0A7T0C004_9BACT</name>
<evidence type="ECO:0000313" key="17">
    <source>
        <dbReference type="EMBL" id="QPJ64029.1"/>
    </source>
</evidence>
<keyword evidence="6 14" id="KW-0732">Signal</keyword>
<evidence type="ECO:0000256" key="3">
    <source>
        <dbReference type="ARBA" id="ARBA00022452"/>
    </source>
</evidence>
<keyword evidence="9 13" id="KW-0798">TonB box</keyword>
<feature type="chain" id="PRO_5032345685" evidence="14">
    <location>
        <begin position="27"/>
        <end position="693"/>
    </location>
</feature>
<evidence type="ECO:0000256" key="7">
    <source>
        <dbReference type="ARBA" id="ARBA00023004"/>
    </source>
</evidence>
<dbReference type="InterPro" id="IPR012910">
    <property type="entry name" value="Plug_dom"/>
</dbReference>
<evidence type="ECO:0000256" key="12">
    <source>
        <dbReference type="PROSITE-ProRule" id="PRU01360"/>
    </source>
</evidence>
<evidence type="ECO:0000256" key="9">
    <source>
        <dbReference type="ARBA" id="ARBA00023077"/>
    </source>
</evidence>
<evidence type="ECO:0000259" key="16">
    <source>
        <dbReference type="Pfam" id="PF07715"/>
    </source>
</evidence>
<keyword evidence="17" id="KW-0675">Receptor</keyword>
<dbReference type="EMBL" id="CP048620">
    <property type="protein sequence ID" value="QPJ64029.1"/>
    <property type="molecule type" value="Genomic_DNA"/>
</dbReference>
<evidence type="ECO:0000256" key="2">
    <source>
        <dbReference type="ARBA" id="ARBA00022448"/>
    </source>
</evidence>
<dbReference type="CDD" id="cd01347">
    <property type="entry name" value="ligand_gated_channel"/>
    <property type="match status" value="1"/>
</dbReference>
<dbReference type="InterPro" id="IPR000531">
    <property type="entry name" value="Beta-barrel_TonB"/>
</dbReference>
<keyword evidence="4" id="KW-0410">Iron transport</keyword>